<dbReference type="Proteomes" id="UP001497382">
    <property type="component" value="Unassembled WGS sequence"/>
</dbReference>
<dbReference type="EMBL" id="CAXIEN010000155">
    <property type="protein sequence ID" value="CAL1282432.1"/>
    <property type="molecule type" value="Genomic_DNA"/>
</dbReference>
<organism evidence="12 13">
    <name type="scientific">Larinioides sclopetarius</name>
    <dbReference type="NCBI Taxonomy" id="280406"/>
    <lineage>
        <taxon>Eukaryota</taxon>
        <taxon>Metazoa</taxon>
        <taxon>Ecdysozoa</taxon>
        <taxon>Arthropoda</taxon>
        <taxon>Chelicerata</taxon>
        <taxon>Arachnida</taxon>
        <taxon>Araneae</taxon>
        <taxon>Araneomorphae</taxon>
        <taxon>Entelegynae</taxon>
        <taxon>Araneoidea</taxon>
        <taxon>Araneidae</taxon>
        <taxon>Larinioides</taxon>
    </lineage>
</organism>
<evidence type="ECO:0000256" key="8">
    <source>
        <dbReference type="ARBA" id="ARBA00023136"/>
    </source>
</evidence>
<evidence type="ECO:0000256" key="4">
    <source>
        <dbReference type="ARBA" id="ARBA00022824"/>
    </source>
</evidence>
<evidence type="ECO:0000256" key="6">
    <source>
        <dbReference type="ARBA" id="ARBA00023055"/>
    </source>
</evidence>
<reference evidence="12 13" key="1">
    <citation type="submission" date="2024-04" db="EMBL/GenBank/DDBJ databases">
        <authorList>
            <person name="Rising A."/>
            <person name="Reimegard J."/>
            <person name="Sonavane S."/>
            <person name="Akerstrom W."/>
            <person name="Nylinder S."/>
            <person name="Hedman E."/>
            <person name="Kallberg Y."/>
        </authorList>
    </citation>
    <scope>NUCLEOTIDE SEQUENCE [LARGE SCALE GENOMIC DNA]</scope>
</reference>
<evidence type="ECO:0000313" key="13">
    <source>
        <dbReference type="Proteomes" id="UP001497382"/>
    </source>
</evidence>
<dbReference type="AlphaFoldDB" id="A0AAV2AES5"/>
<evidence type="ECO:0000256" key="5">
    <source>
        <dbReference type="ARBA" id="ARBA00022989"/>
    </source>
</evidence>
<evidence type="ECO:0000256" key="9">
    <source>
        <dbReference type="SAM" id="MobiDB-lite"/>
    </source>
</evidence>
<dbReference type="CDD" id="cd21675">
    <property type="entry name" value="SMP_TEX2"/>
    <property type="match status" value="1"/>
</dbReference>
<evidence type="ECO:0000256" key="10">
    <source>
        <dbReference type="SAM" id="Phobius"/>
    </source>
</evidence>
<dbReference type="PANTHER" id="PTHR13466:SF0">
    <property type="entry name" value="SMP-LTD DOMAIN-CONTAINING PROTEIN"/>
    <property type="match status" value="1"/>
</dbReference>
<evidence type="ECO:0000256" key="3">
    <source>
        <dbReference type="ARBA" id="ARBA00022692"/>
    </source>
</evidence>
<evidence type="ECO:0000259" key="11">
    <source>
        <dbReference type="PROSITE" id="PS51847"/>
    </source>
</evidence>
<keyword evidence="13" id="KW-1185">Reference proteome</keyword>
<keyword evidence="4" id="KW-0256">Endoplasmic reticulum</keyword>
<keyword evidence="2" id="KW-0813">Transport</keyword>
<feature type="region of interest" description="Disordered" evidence="9">
    <location>
        <begin position="212"/>
        <end position="241"/>
    </location>
</feature>
<dbReference type="InterPro" id="IPR031468">
    <property type="entry name" value="SMP_LBD"/>
</dbReference>
<dbReference type="GO" id="GO:0006869">
    <property type="term" value="P:lipid transport"/>
    <property type="evidence" value="ECO:0007669"/>
    <property type="project" value="UniProtKB-KW"/>
</dbReference>
<evidence type="ECO:0000313" key="12">
    <source>
        <dbReference type="EMBL" id="CAL1282432.1"/>
    </source>
</evidence>
<keyword evidence="3 10" id="KW-0812">Transmembrane</keyword>
<keyword evidence="6" id="KW-0445">Lipid transport</keyword>
<dbReference type="PANTHER" id="PTHR13466">
    <property type="entry name" value="TEX2 PROTEIN-RELATED"/>
    <property type="match status" value="1"/>
</dbReference>
<feature type="transmembrane region" description="Helical" evidence="10">
    <location>
        <begin position="354"/>
        <end position="377"/>
    </location>
</feature>
<feature type="region of interest" description="Disordered" evidence="9">
    <location>
        <begin position="757"/>
        <end position="791"/>
    </location>
</feature>
<comment type="subcellular location">
    <subcellularLocation>
        <location evidence="1">Endoplasmic reticulum membrane</location>
    </subcellularLocation>
</comment>
<dbReference type="GO" id="GO:0005789">
    <property type="term" value="C:endoplasmic reticulum membrane"/>
    <property type="evidence" value="ECO:0007669"/>
    <property type="project" value="UniProtKB-SubCell"/>
</dbReference>
<feature type="domain" description="SMP-LTD" evidence="11">
    <location>
        <begin position="659"/>
        <end position="920"/>
    </location>
</feature>
<dbReference type="PROSITE" id="PS51847">
    <property type="entry name" value="SMP"/>
    <property type="match status" value="1"/>
</dbReference>
<keyword evidence="5 10" id="KW-1133">Transmembrane helix</keyword>
<evidence type="ECO:0000256" key="2">
    <source>
        <dbReference type="ARBA" id="ARBA00022448"/>
    </source>
</evidence>
<feature type="compositionally biased region" description="Basic and acidic residues" evidence="9">
    <location>
        <begin position="222"/>
        <end position="237"/>
    </location>
</feature>
<keyword evidence="7" id="KW-0446">Lipid-binding</keyword>
<name>A0AAV2AES5_9ARAC</name>
<proteinExistence type="predicted"/>
<evidence type="ECO:0000256" key="7">
    <source>
        <dbReference type="ARBA" id="ARBA00023121"/>
    </source>
</evidence>
<accession>A0AAV2AES5</accession>
<feature type="transmembrane region" description="Helical" evidence="10">
    <location>
        <begin position="324"/>
        <end position="342"/>
    </location>
</feature>
<protein>
    <recommendedName>
        <fullName evidence="11">SMP-LTD domain-containing protein</fullName>
    </recommendedName>
</protein>
<comment type="caution">
    <text evidence="12">The sequence shown here is derived from an EMBL/GenBank/DDBJ whole genome shotgun (WGS) entry which is preliminary data.</text>
</comment>
<evidence type="ECO:0000256" key="1">
    <source>
        <dbReference type="ARBA" id="ARBA00004586"/>
    </source>
</evidence>
<sequence length="936" mass="106361">MAAYLHSNQSSDEVCLNFTKENKLEEFLHVPTDLADTAEISDIVAFDEKETPKTFLADDISEKLTTENNTSPRDLAFIKNVNVREVHETSPFKQAVKGFVLNKLSKKVGSSHLLSGLTEKIVKKLEEGKENAVNGTQTLPGEKNRVKDSSIEVANDPIPCELKSVVANDISEISTVEEAIECFEESKTLLNIPEGNKKLHIKPKILSRSLPSSPARYFGRKGSAEMDHSSDSEEKSSLSESNNISTFSSKLFPSLDLETTNLNSEDSIELSTMSVEHSEEKFIYPPDPKPVEYFTNAYAGESNTSKNLFSVHKYQPTFLALKNLLAQLPLPHGFLLLSIIVHNSKTISSYYLDYIFDGFIIAYVIYTLLCIVIQIPLEKLPPHVTYDDTQLEMTSIHQSVAEKTMKGSVKILKGDYDPDEQKYHTAELVNIHIENQCLKISRISKHNESEENMTTPIEIYDLCGADISLVPKGLSKRRAFRKKFPICIKLPLSSKNFRTINDSYNDVDQEERCDYVTLFPYKDGLLEAPKRQALYIFALTDREKETWFYALKKCISSEELNATECSSLYSSSPKLDMTSISYSSLMEINSEETLSVTEDSSGISAEISFVSSKTKPTLEFQDYVKTLFEIYFRDINTSDHSWKPGIFLDISQKEDIKSTTRPVEWINVALGRLFYDFLTQKYWSERIMEKIQKKLNNLEMPSFVETLEVTDVFMGTCIPQLHSVSNVVVDEFGIWLDFDFTYNGSFQMTLQTKLKMPKKHQIQSDEQTDNPEMKQSAEANESSDDEGKSPKQNKLINKLEKWITHKHFQTVAQSRFVKKYVGDISNMLLTLTVEVNLLQGILAINIPPVPTDRVWYGFRKDPILNITASPKVGSHEINLSAVVKMIEQRLIRAFKIRPQNQKILKTACLVVPSLLDKRSIIVKQLSCHIWMILSFP</sequence>
<keyword evidence="8 10" id="KW-0472">Membrane</keyword>
<gene>
    <name evidence="12" type="ORF">LARSCL_LOCUS12069</name>
</gene>
<dbReference type="GO" id="GO:0008289">
    <property type="term" value="F:lipid binding"/>
    <property type="evidence" value="ECO:0007669"/>
    <property type="project" value="UniProtKB-KW"/>
</dbReference>